<sequence length="303" mass="33594">MQIRQMRYFVAVIESGGFRAAAERLFVSQSAVSQQIQALERELGVTLVDRDHGRFEMTRAGEHFYVRARAILGEIETLASETRRIGNVAGAPSALRVWVLNTYAGLDLTDAVIAFSRAYPGVAVDTRFATHEQTRHALIDGTADMALMEQRRAFSDNYENRVLADAPTMIELPESSPLASGASVTTDALAHRPCVLVAPRDQQTTEADYVRLVYGFAGPYRFVADLIQARMQVVTADGFLLLDQVGAMQPVPPGLARLPLKRRGRRLTRRFCAFWLKDNPNPNMARFADLVERMLARPAADAA</sequence>
<keyword evidence="7" id="KW-1185">Reference proteome</keyword>
<evidence type="ECO:0000256" key="2">
    <source>
        <dbReference type="ARBA" id="ARBA00023015"/>
    </source>
</evidence>
<dbReference type="Proteomes" id="UP000812844">
    <property type="component" value="Unassembled WGS sequence"/>
</dbReference>
<dbReference type="EMBL" id="JAHBBD010000039">
    <property type="protein sequence ID" value="MBW3083789.1"/>
    <property type="molecule type" value="Genomic_DNA"/>
</dbReference>
<evidence type="ECO:0000313" key="6">
    <source>
        <dbReference type="EMBL" id="MBW3083789.1"/>
    </source>
</evidence>
<comment type="similarity">
    <text evidence="1">Belongs to the LysR transcriptional regulatory family.</text>
</comment>
<organism evidence="6 7">
    <name type="scientific">Bifidobacterium phasiani</name>
    <dbReference type="NCBI Taxonomy" id="2834431"/>
    <lineage>
        <taxon>Bacteria</taxon>
        <taxon>Bacillati</taxon>
        <taxon>Actinomycetota</taxon>
        <taxon>Actinomycetes</taxon>
        <taxon>Bifidobacteriales</taxon>
        <taxon>Bifidobacteriaceae</taxon>
        <taxon>Bifidobacterium</taxon>
    </lineage>
</organism>
<feature type="domain" description="HTH lysR-type" evidence="5">
    <location>
        <begin position="1"/>
        <end position="58"/>
    </location>
</feature>
<reference evidence="6 7" key="1">
    <citation type="submission" date="2021-05" db="EMBL/GenBank/DDBJ databases">
        <title>Phylogenetic classification of ten novel species belonging to the genus Bifidobacterium comprising B. colchicus sp. nov., B. abeli sp. nov., B. bicoloris sp. nov., B. guerezis sp. nov., B. rosaliae sp. nov., B. santillanensis sp. nov., B. argentati sp. nov., B. amazzoni sp. nov., B. pluviali sp. nov., and B. pinnaculum sp. nov.</title>
        <authorList>
            <person name="Lugli G.A."/>
            <person name="Ruiz Garcia L."/>
            <person name="Margolles A."/>
            <person name="Ventura M."/>
        </authorList>
    </citation>
    <scope>NUCLEOTIDE SEQUENCE [LARGE SCALE GENOMIC DNA]</scope>
    <source>
        <strain evidence="6 7">6T3</strain>
    </source>
</reference>
<evidence type="ECO:0000256" key="1">
    <source>
        <dbReference type="ARBA" id="ARBA00009437"/>
    </source>
</evidence>
<gene>
    <name evidence="6" type="ORF">KIH73_10585</name>
</gene>
<dbReference type="PANTHER" id="PTHR30346:SF17">
    <property type="entry name" value="LYSR FAMILY TRANSCRIPTIONAL REGULATOR"/>
    <property type="match status" value="1"/>
</dbReference>
<keyword evidence="4" id="KW-0804">Transcription</keyword>
<dbReference type="Pfam" id="PF03466">
    <property type="entry name" value="LysR_substrate"/>
    <property type="match status" value="1"/>
</dbReference>
<evidence type="ECO:0000256" key="3">
    <source>
        <dbReference type="ARBA" id="ARBA00023125"/>
    </source>
</evidence>
<proteinExistence type="inferred from homology"/>
<keyword evidence="3" id="KW-0238">DNA-binding</keyword>
<protein>
    <submittedName>
        <fullName evidence="6">LysR family transcriptional regulator</fullName>
    </submittedName>
</protein>
<dbReference type="InterPro" id="IPR005119">
    <property type="entry name" value="LysR_subst-bd"/>
</dbReference>
<evidence type="ECO:0000259" key="5">
    <source>
        <dbReference type="PROSITE" id="PS50931"/>
    </source>
</evidence>
<dbReference type="PANTHER" id="PTHR30346">
    <property type="entry name" value="TRANSCRIPTIONAL DUAL REGULATOR HCAR-RELATED"/>
    <property type="match status" value="1"/>
</dbReference>
<comment type="caution">
    <text evidence="6">The sequence shown here is derived from an EMBL/GenBank/DDBJ whole genome shotgun (WGS) entry which is preliminary data.</text>
</comment>
<dbReference type="Pfam" id="PF00126">
    <property type="entry name" value="HTH_1"/>
    <property type="match status" value="1"/>
</dbReference>
<name>A0ABS6WCJ2_9BIFI</name>
<evidence type="ECO:0000313" key="7">
    <source>
        <dbReference type="Proteomes" id="UP000812844"/>
    </source>
</evidence>
<keyword evidence="2" id="KW-0805">Transcription regulation</keyword>
<evidence type="ECO:0000256" key="4">
    <source>
        <dbReference type="ARBA" id="ARBA00023163"/>
    </source>
</evidence>
<dbReference type="PROSITE" id="PS50931">
    <property type="entry name" value="HTH_LYSR"/>
    <property type="match status" value="1"/>
</dbReference>
<dbReference type="InterPro" id="IPR000847">
    <property type="entry name" value="LysR_HTH_N"/>
</dbReference>
<dbReference type="RefSeq" id="WP_219083312.1">
    <property type="nucleotide sequence ID" value="NZ_JAHBBD010000039.1"/>
</dbReference>
<accession>A0ABS6WCJ2</accession>